<sequence>MTVVDIHAHVFPEIGRAEARRLTGSDEAPWLRTTDGPDAGMMMAGSAEYRPVRRTLWDPAERVADLDRLGVDVQVVSSTPLLFGYQLETGRAVDWCRTVNSHLLAYGSHAPHRLAPLCQVPLQDTEAACAMVTEAMAQGFHGVHIGNHLGDLDLDHGALVEFLAHCAEEDAAVLVHPWDLPSGPRYSRYMLAWLAGMAGETHLTILSLILSGAFERLPASLRLLFAHGGGSFPYLLGRADNAWHRRDLVRADSPHPPSHYTDRFSVDSAVFDPGALRLLVDVMGAERVLLGSDHPFPLGEEEIGRLVRESGLTPEERDAILGGNAVRFFGLTPAPAPAPASAAALTPAGKGAVR</sequence>
<name>A0A2P2GLY8_STREW</name>
<evidence type="ECO:0000256" key="1">
    <source>
        <dbReference type="ARBA" id="ARBA00005079"/>
    </source>
</evidence>
<dbReference type="SUPFAM" id="SSF51556">
    <property type="entry name" value="Metallo-dependent hydrolases"/>
    <property type="match status" value="1"/>
</dbReference>
<dbReference type="GO" id="GO:0001760">
    <property type="term" value="F:aminocarboxymuconate-semialdehyde decarboxylase activity"/>
    <property type="evidence" value="ECO:0007669"/>
    <property type="project" value="UniProtKB-EC"/>
</dbReference>
<dbReference type="OrthoDB" id="8673173at2"/>
<evidence type="ECO:0000313" key="12">
    <source>
        <dbReference type="EMBL" id="KKZ72523.1"/>
    </source>
</evidence>
<dbReference type="GO" id="GO:0016787">
    <property type="term" value="F:hydrolase activity"/>
    <property type="evidence" value="ECO:0007669"/>
    <property type="project" value="InterPro"/>
</dbReference>
<evidence type="ECO:0000259" key="11">
    <source>
        <dbReference type="Pfam" id="PF04909"/>
    </source>
</evidence>
<evidence type="ECO:0000256" key="3">
    <source>
        <dbReference type="ARBA" id="ARBA00011245"/>
    </source>
</evidence>
<keyword evidence="9" id="KW-0456">Lyase</keyword>
<dbReference type="PANTHER" id="PTHR21240">
    <property type="entry name" value="2-AMINO-3-CARBOXYLMUCONATE-6-SEMIALDEHYDE DECARBOXYLASE"/>
    <property type="match status" value="1"/>
</dbReference>
<evidence type="ECO:0000256" key="6">
    <source>
        <dbReference type="ARBA" id="ARBA00022723"/>
    </source>
</evidence>
<dbReference type="InterPro" id="IPR006680">
    <property type="entry name" value="Amidohydro-rel"/>
</dbReference>
<dbReference type="InterPro" id="IPR032465">
    <property type="entry name" value="ACMSD"/>
</dbReference>
<dbReference type="EC" id="4.1.1.45" evidence="4"/>
<comment type="similarity">
    <text evidence="2">Belongs to the metallo-dependent hydrolases superfamily. ACMSD family.</text>
</comment>
<keyword evidence="13" id="KW-1185">Reference proteome</keyword>
<proteinExistence type="inferred from homology"/>
<evidence type="ECO:0000256" key="2">
    <source>
        <dbReference type="ARBA" id="ARBA00005871"/>
    </source>
</evidence>
<dbReference type="GO" id="GO:0019748">
    <property type="term" value="P:secondary metabolic process"/>
    <property type="evidence" value="ECO:0007669"/>
    <property type="project" value="TreeGrafter"/>
</dbReference>
<comment type="caution">
    <text evidence="12">The sequence shown here is derived from an EMBL/GenBank/DDBJ whole genome shotgun (WGS) entry which is preliminary data.</text>
</comment>
<dbReference type="GO" id="GO:0046872">
    <property type="term" value="F:metal ion binding"/>
    <property type="evidence" value="ECO:0007669"/>
    <property type="project" value="UniProtKB-KW"/>
</dbReference>
<organism evidence="12 13">
    <name type="scientific">Streptomyces showdoensis</name>
    <dbReference type="NCBI Taxonomy" id="68268"/>
    <lineage>
        <taxon>Bacteria</taxon>
        <taxon>Bacillati</taxon>
        <taxon>Actinomycetota</taxon>
        <taxon>Actinomycetes</taxon>
        <taxon>Kitasatosporales</taxon>
        <taxon>Streptomycetaceae</taxon>
        <taxon>Streptomyces</taxon>
    </lineage>
</organism>
<evidence type="ECO:0000256" key="9">
    <source>
        <dbReference type="ARBA" id="ARBA00023239"/>
    </source>
</evidence>
<keyword evidence="7" id="KW-0210">Decarboxylase</keyword>
<dbReference type="RefSeq" id="WP_046908732.1">
    <property type="nucleotide sequence ID" value="NZ_BAAAXG010000016.1"/>
</dbReference>
<keyword evidence="8" id="KW-0862">Zinc</keyword>
<dbReference type="Proteomes" id="UP000265325">
    <property type="component" value="Unassembled WGS sequence"/>
</dbReference>
<reference evidence="12 13" key="1">
    <citation type="submission" date="2015-05" db="EMBL/GenBank/DDBJ databases">
        <title>Draft Genome assembly of Streptomyces showdoensis.</title>
        <authorList>
            <person name="Thapa K.K."/>
            <person name="Metsa-Ketela M."/>
        </authorList>
    </citation>
    <scope>NUCLEOTIDE SEQUENCE [LARGE SCALE GENOMIC DNA]</scope>
    <source>
        <strain evidence="12 13">ATCC 15227</strain>
    </source>
</reference>
<dbReference type="AlphaFoldDB" id="A0A2P2GLY8"/>
<dbReference type="Gene3D" id="3.20.20.140">
    <property type="entry name" value="Metal-dependent hydrolases"/>
    <property type="match status" value="1"/>
</dbReference>
<feature type="domain" description="Amidohydrolase-related" evidence="11">
    <location>
        <begin position="4"/>
        <end position="331"/>
    </location>
</feature>
<dbReference type="GO" id="GO:0005829">
    <property type="term" value="C:cytosol"/>
    <property type="evidence" value="ECO:0007669"/>
    <property type="project" value="TreeGrafter"/>
</dbReference>
<keyword evidence="6" id="KW-0479">Metal-binding</keyword>
<evidence type="ECO:0000256" key="5">
    <source>
        <dbReference type="ARBA" id="ARBA00021214"/>
    </source>
</evidence>
<comment type="pathway">
    <text evidence="1">Secondary metabolite metabolism; quinolate metabolism.</text>
</comment>
<accession>A0A2P2GLY8</accession>
<protein>
    <recommendedName>
        <fullName evidence="5">2-amino-3-carboxymuconate-6-semialdehyde decarboxylase</fullName>
        <ecNumber evidence="4">4.1.1.45</ecNumber>
    </recommendedName>
    <alternativeName>
        <fullName evidence="10">Picolinate carboxylase</fullName>
    </alternativeName>
</protein>
<evidence type="ECO:0000313" key="13">
    <source>
        <dbReference type="Proteomes" id="UP000265325"/>
    </source>
</evidence>
<dbReference type="Pfam" id="PF04909">
    <property type="entry name" value="Amidohydro_2"/>
    <property type="match status" value="1"/>
</dbReference>
<dbReference type="EMBL" id="LAQS01000025">
    <property type="protein sequence ID" value="KKZ72523.1"/>
    <property type="molecule type" value="Genomic_DNA"/>
</dbReference>
<dbReference type="InterPro" id="IPR032466">
    <property type="entry name" value="Metal_Hydrolase"/>
</dbReference>
<evidence type="ECO:0000256" key="4">
    <source>
        <dbReference type="ARBA" id="ARBA00012365"/>
    </source>
</evidence>
<evidence type="ECO:0000256" key="10">
    <source>
        <dbReference type="ARBA" id="ARBA00031120"/>
    </source>
</evidence>
<evidence type="ECO:0000256" key="8">
    <source>
        <dbReference type="ARBA" id="ARBA00022833"/>
    </source>
</evidence>
<comment type="subunit">
    <text evidence="3">Monomer.</text>
</comment>
<evidence type="ECO:0000256" key="7">
    <source>
        <dbReference type="ARBA" id="ARBA00022793"/>
    </source>
</evidence>
<gene>
    <name evidence="12" type="ORF">VO63_17350</name>
</gene>
<dbReference type="PANTHER" id="PTHR21240:SF27">
    <property type="entry name" value="2-AMINO-3-CARBOXYMUCONATE-6-SEMIALDEHYDE DECARBOXYLASE"/>
    <property type="match status" value="1"/>
</dbReference>